<feature type="compositionally biased region" description="Polar residues" evidence="1">
    <location>
        <begin position="383"/>
        <end position="393"/>
    </location>
</feature>
<feature type="compositionally biased region" description="Acidic residues" evidence="1">
    <location>
        <begin position="327"/>
        <end position="341"/>
    </location>
</feature>
<reference evidence="2" key="1">
    <citation type="submission" date="2021-12" db="EMBL/GenBank/DDBJ databases">
        <authorList>
            <person name="Zaccaron A."/>
            <person name="Stergiopoulos I."/>
        </authorList>
    </citation>
    <scope>NUCLEOTIDE SEQUENCE</scope>
    <source>
        <strain evidence="2">Race5_Kim</strain>
    </source>
</reference>
<evidence type="ECO:0000256" key="1">
    <source>
        <dbReference type="SAM" id="MobiDB-lite"/>
    </source>
</evidence>
<evidence type="ECO:0000313" key="3">
    <source>
        <dbReference type="Proteomes" id="UP000756132"/>
    </source>
</evidence>
<feature type="region of interest" description="Disordered" evidence="1">
    <location>
        <begin position="227"/>
        <end position="437"/>
    </location>
</feature>
<gene>
    <name evidence="2" type="ORF">CLAFUR5_05333</name>
</gene>
<dbReference type="KEGG" id="ffu:CLAFUR5_05333"/>
<proteinExistence type="predicted"/>
<dbReference type="AlphaFoldDB" id="A0A9Q8LEM5"/>
<dbReference type="RefSeq" id="XP_047760360.1">
    <property type="nucleotide sequence ID" value="XM_047904481.1"/>
</dbReference>
<evidence type="ECO:0000313" key="2">
    <source>
        <dbReference type="EMBL" id="UJO15994.1"/>
    </source>
</evidence>
<organism evidence="2 3">
    <name type="scientific">Passalora fulva</name>
    <name type="common">Tomato leaf mold</name>
    <name type="synonym">Cladosporium fulvum</name>
    <dbReference type="NCBI Taxonomy" id="5499"/>
    <lineage>
        <taxon>Eukaryota</taxon>
        <taxon>Fungi</taxon>
        <taxon>Dikarya</taxon>
        <taxon>Ascomycota</taxon>
        <taxon>Pezizomycotina</taxon>
        <taxon>Dothideomycetes</taxon>
        <taxon>Dothideomycetidae</taxon>
        <taxon>Mycosphaerellales</taxon>
        <taxon>Mycosphaerellaceae</taxon>
        <taxon>Fulvia</taxon>
    </lineage>
</organism>
<protein>
    <submittedName>
        <fullName evidence="2">Uncharacterized protein</fullName>
    </submittedName>
</protein>
<accession>A0A9Q8LEM5</accession>
<dbReference type="Proteomes" id="UP000756132">
    <property type="component" value="Chromosome 4"/>
</dbReference>
<reference evidence="2" key="2">
    <citation type="journal article" date="2022" name="Microb. Genom.">
        <title>A chromosome-scale genome assembly of the tomato pathogen Cladosporium fulvum reveals a compartmentalized genome architecture and the presence of a dispensable chromosome.</title>
        <authorList>
            <person name="Zaccaron A.Z."/>
            <person name="Chen L.H."/>
            <person name="Samaras A."/>
            <person name="Stergiopoulos I."/>
        </authorList>
    </citation>
    <scope>NUCLEOTIDE SEQUENCE</scope>
    <source>
        <strain evidence="2">Race5_Kim</strain>
    </source>
</reference>
<name>A0A9Q8LEM5_PASFU</name>
<dbReference type="OrthoDB" id="3656482at2759"/>
<keyword evidence="3" id="KW-1185">Reference proteome</keyword>
<dbReference type="EMBL" id="CP090166">
    <property type="protein sequence ID" value="UJO15994.1"/>
    <property type="molecule type" value="Genomic_DNA"/>
</dbReference>
<feature type="compositionally biased region" description="Acidic residues" evidence="1">
    <location>
        <begin position="258"/>
        <end position="271"/>
    </location>
</feature>
<dbReference type="GeneID" id="71985211"/>
<sequence length="437" mass="48511">MEEETEPVIYSQSKHRYTRDNGDDVLCEITVQDHDNPKFTCCTTIDCVYDLAKRSETLYVKSGALRATLVEMTAGGDKRGQLGWQQDLPRYIKLLYDTDGQPKTSLSQAAQVALSNDELLFIEHFRLNLEYHGTGLAQDNMRAFQQAVSKIPDSERSHWAYRGPVLLSPAPITEATEEIERDSKRTKGPKVFVPKLIKSYGKTGHEVIYEGHRKLADYITIRLEQIGAQPGEDVESGGDTPTTKMPSDMPRTPAAQTDEQEPEEQDDENYEESIAQSMRSSSLAPSTVRYSDISPVFHGRKVDPTKNTLVDLSDSDVDNGDLMDTSDAGETEQEGEEDLGDADTPRATTEPGRQSIPAVGLDDETVQGYDEAQQARPSRRRQLNNNSGVPSNTVHKKKRRLSSPAPSEDDPDHGETASGPQRSNVSKKHTRLASTRS</sequence>
<feature type="compositionally biased region" description="Polar residues" evidence="1">
    <location>
        <begin position="274"/>
        <end position="289"/>
    </location>
</feature>